<dbReference type="SUPFAM" id="SSF52218">
    <property type="entry name" value="Flavoproteins"/>
    <property type="match status" value="1"/>
</dbReference>
<dbReference type="PANTHER" id="PTHR43278">
    <property type="entry name" value="NAD(P)H-DEPENDENT FMN-CONTAINING OXIDOREDUCTASE YWQN-RELATED"/>
    <property type="match status" value="1"/>
</dbReference>
<sequence length="171" mass="20185">MKNKTVIIMGSSRSFGNTRRVVDEFLSINSNADLIDLNHYVFSYYDYEFRNASDDFDNLLKSILEYDIMVFATPIYWYTMSAQLKTFFDRISDFLTDENKDIGRRFRGKNMAVISCGRDDELFEGFIMPFKETANYLGMVYRDHLHVWIENDLSISVNTHNKIKEFVRSIN</sequence>
<reference evidence="4 5" key="1">
    <citation type="submission" date="2021-03" db="EMBL/GenBank/DDBJ databases">
        <title>Gelidibacter sp. nov., isolated from costal sediment.</title>
        <authorList>
            <person name="Lun K.-Y."/>
        </authorList>
    </citation>
    <scope>NUCLEOTIDE SEQUENCE [LARGE SCALE GENOMIC DNA]</scope>
    <source>
        <strain evidence="4 5">DF109</strain>
    </source>
</reference>
<feature type="domain" description="NADPH-dependent FMN reductase-like" evidence="3">
    <location>
        <begin position="4"/>
        <end position="141"/>
    </location>
</feature>
<dbReference type="InterPro" id="IPR005025">
    <property type="entry name" value="FMN_Rdtase-like_dom"/>
</dbReference>
<dbReference type="Proteomes" id="UP000681315">
    <property type="component" value="Unassembled WGS sequence"/>
</dbReference>
<keyword evidence="1" id="KW-0285">Flavoprotein</keyword>
<dbReference type="Pfam" id="PF03358">
    <property type="entry name" value="FMN_red"/>
    <property type="match status" value="1"/>
</dbReference>
<dbReference type="InterPro" id="IPR051796">
    <property type="entry name" value="ISF_SsuE-like"/>
</dbReference>
<dbReference type="Gene3D" id="3.40.50.360">
    <property type="match status" value="1"/>
</dbReference>
<dbReference type="InterPro" id="IPR029039">
    <property type="entry name" value="Flavoprotein-like_sf"/>
</dbReference>
<name>A0ABS3SWQ2_9FLAO</name>
<keyword evidence="2" id="KW-0288">FMN</keyword>
<evidence type="ECO:0000313" key="5">
    <source>
        <dbReference type="Proteomes" id="UP000681315"/>
    </source>
</evidence>
<comment type="caution">
    <text evidence="4">The sequence shown here is derived from an EMBL/GenBank/DDBJ whole genome shotgun (WGS) entry which is preliminary data.</text>
</comment>
<evidence type="ECO:0000256" key="2">
    <source>
        <dbReference type="ARBA" id="ARBA00022643"/>
    </source>
</evidence>
<evidence type="ECO:0000259" key="3">
    <source>
        <dbReference type="Pfam" id="PF03358"/>
    </source>
</evidence>
<evidence type="ECO:0000256" key="1">
    <source>
        <dbReference type="ARBA" id="ARBA00022630"/>
    </source>
</evidence>
<keyword evidence="5" id="KW-1185">Reference proteome</keyword>
<accession>A0ABS3SWQ2</accession>
<dbReference type="PANTHER" id="PTHR43278:SF4">
    <property type="entry name" value="NAD(P)H-DEPENDENT FMN-CONTAINING OXIDOREDUCTASE YWQN-RELATED"/>
    <property type="match status" value="1"/>
</dbReference>
<gene>
    <name evidence="4" type="ORF">J4051_17900</name>
</gene>
<protein>
    <submittedName>
        <fullName evidence="4">NAD(P)H-dependent oxidoreductase</fullName>
    </submittedName>
</protein>
<dbReference type="EMBL" id="JAGEVG010000030">
    <property type="protein sequence ID" value="MBO3100150.1"/>
    <property type="molecule type" value="Genomic_DNA"/>
</dbReference>
<proteinExistence type="predicted"/>
<evidence type="ECO:0000313" key="4">
    <source>
        <dbReference type="EMBL" id="MBO3100150.1"/>
    </source>
</evidence>
<organism evidence="4 5">
    <name type="scientific">Gelidibacter pelagius</name>
    <dbReference type="NCBI Taxonomy" id="2819985"/>
    <lineage>
        <taxon>Bacteria</taxon>
        <taxon>Pseudomonadati</taxon>
        <taxon>Bacteroidota</taxon>
        <taxon>Flavobacteriia</taxon>
        <taxon>Flavobacteriales</taxon>
        <taxon>Flavobacteriaceae</taxon>
        <taxon>Gelidibacter</taxon>
    </lineage>
</organism>
<dbReference type="RefSeq" id="WP_208235254.1">
    <property type="nucleotide sequence ID" value="NZ_JAGEVG010000030.1"/>
</dbReference>